<dbReference type="AlphaFoldDB" id="A0A067RUB1"/>
<feature type="coiled-coil region" evidence="13">
    <location>
        <begin position="675"/>
        <end position="793"/>
    </location>
</feature>
<feature type="coiled-coil region" evidence="13">
    <location>
        <begin position="819"/>
        <end position="860"/>
    </location>
</feature>
<dbReference type="Gene3D" id="3.40.50.300">
    <property type="entry name" value="P-loop containing nucleotide triphosphate hydrolases"/>
    <property type="match status" value="2"/>
</dbReference>
<dbReference type="GO" id="GO:0098813">
    <property type="term" value="P:nuclear chromosome segregation"/>
    <property type="evidence" value="ECO:0007669"/>
    <property type="project" value="UniProtKB-ARBA"/>
</dbReference>
<dbReference type="SUPFAM" id="SSF75553">
    <property type="entry name" value="Smc hinge domain"/>
    <property type="match status" value="1"/>
</dbReference>
<evidence type="ECO:0000313" key="16">
    <source>
        <dbReference type="EMBL" id="KDR23429.1"/>
    </source>
</evidence>
<keyword evidence="9 12" id="KW-0539">Nucleus</keyword>
<evidence type="ECO:0000256" key="14">
    <source>
        <dbReference type="SAM" id="MobiDB-lite"/>
    </source>
</evidence>
<dbReference type="EMBL" id="KK852461">
    <property type="protein sequence ID" value="KDR23429.1"/>
    <property type="molecule type" value="Genomic_DNA"/>
</dbReference>
<dbReference type="GO" id="GO:0016887">
    <property type="term" value="F:ATP hydrolysis activity"/>
    <property type="evidence" value="ECO:0007669"/>
    <property type="project" value="InterPro"/>
</dbReference>
<reference evidence="16 17" key="1">
    <citation type="journal article" date="2014" name="Nat. Commun.">
        <title>Molecular traces of alternative social organization in a termite genome.</title>
        <authorList>
            <person name="Terrapon N."/>
            <person name="Li C."/>
            <person name="Robertson H.M."/>
            <person name="Ji L."/>
            <person name="Meng X."/>
            <person name="Booth W."/>
            <person name="Chen Z."/>
            <person name="Childers C.P."/>
            <person name="Glastad K.M."/>
            <person name="Gokhale K."/>
            <person name="Gowin J."/>
            <person name="Gronenberg W."/>
            <person name="Hermansen R.A."/>
            <person name="Hu H."/>
            <person name="Hunt B.G."/>
            <person name="Huylmans A.K."/>
            <person name="Khalil S.M."/>
            <person name="Mitchell R.D."/>
            <person name="Munoz-Torres M.C."/>
            <person name="Mustard J.A."/>
            <person name="Pan H."/>
            <person name="Reese J.T."/>
            <person name="Scharf M.E."/>
            <person name="Sun F."/>
            <person name="Vogel H."/>
            <person name="Xiao J."/>
            <person name="Yang W."/>
            <person name="Yang Z."/>
            <person name="Yang Z."/>
            <person name="Zhou J."/>
            <person name="Zhu J."/>
            <person name="Brent C.S."/>
            <person name="Elsik C.G."/>
            <person name="Goodisman M.A."/>
            <person name="Liberles D.A."/>
            <person name="Roe R.M."/>
            <person name="Vargo E.L."/>
            <person name="Vilcinskas A."/>
            <person name="Wang J."/>
            <person name="Bornberg-Bauer E."/>
            <person name="Korb J."/>
            <person name="Zhang G."/>
            <person name="Liebig J."/>
        </authorList>
    </citation>
    <scope>NUCLEOTIDE SEQUENCE [LARGE SCALE GENOMIC DNA]</scope>
    <source>
        <tissue evidence="16">Whole organism</tissue>
    </source>
</reference>
<dbReference type="OMA" id="THNKIAM"/>
<keyword evidence="8" id="KW-0226">DNA condensation</keyword>
<feature type="compositionally biased region" description="Basic and acidic residues" evidence="14">
    <location>
        <begin position="803"/>
        <end position="812"/>
    </location>
</feature>
<dbReference type="GO" id="GO:0030261">
    <property type="term" value="P:chromosome condensation"/>
    <property type="evidence" value="ECO:0007669"/>
    <property type="project" value="UniProtKB-KW"/>
</dbReference>
<evidence type="ECO:0000256" key="3">
    <source>
        <dbReference type="ARBA" id="ARBA00022618"/>
    </source>
</evidence>
<evidence type="ECO:0000256" key="8">
    <source>
        <dbReference type="ARBA" id="ARBA00023067"/>
    </source>
</evidence>
<keyword evidence="17" id="KW-1185">Reference proteome</keyword>
<dbReference type="STRING" id="136037.A0A067RUB1"/>
<feature type="coiled-coil region" evidence="13">
    <location>
        <begin position="395"/>
        <end position="502"/>
    </location>
</feature>
<evidence type="ECO:0000256" key="4">
    <source>
        <dbReference type="ARBA" id="ARBA00022741"/>
    </source>
</evidence>
<feature type="domain" description="SMC hinge" evidence="15">
    <location>
        <begin position="520"/>
        <end position="640"/>
    </location>
</feature>
<dbReference type="InterPro" id="IPR027417">
    <property type="entry name" value="P-loop_NTPase"/>
</dbReference>
<comment type="similarity">
    <text evidence="2">Belongs to the SMC family. SMC2 subfamily.</text>
</comment>
<organism evidence="16 17">
    <name type="scientific">Zootermopsis nevadensis</name>
    <name type="common">Dampwood termite</name>
    <dbReference type="NCBI Taxonomy" id="136037"/>
    <lineage>
        <taxon>Eukaryota</taxon>
        <taxon>Metazoa</taxon>
        <taxon>Ecdysozoa</taxon>
        <taxon>Arthropoda</taxon>
        <taxon>Hexapoda</taxon>
        <taxon>Insecta</taxon>
        <taxon>Pterygota</taxon>
        <taxon>Neoptera</taxon>
        <taxon>Polyneoptera</taxon>
        <taxon>Dictyoptera</taxon>
        <taxon>Blattodea</taxon>
        <taxon>Blattoidea</taxon>
        <taxon>Termitoidae</taxon>
        <taxon>Termopsidae</taxon>
        <taxon>Zootermopsis</taxon>
    </lineage>
</organism>
<dbReference type="Gene3D" id="3.30.70.1620">
    <property type="match status" value="1"/>
</dbReference>
<dbReference type="FunFam" id="1.20.1060.20:FF:000005">
    <property type="entry name" value="Structural maintenance of chromosomes 2"/>
    <property type="match status" value="1"/>
</dbReference>
<gene>
    <name evidence="16" type="ORF">L798_05791</name>
</gene>
<keyword evidence="7 13" id="KW-0175">Coiled coil</keyword>
<dbReference type="InterPro" id="IPR003395">
    <property type="entry name" value="RecF/RecN/SMC_N"/>
</dbReference>
<dbReference type="SMART" id="SM00968">
    <property type="entry name" value="SMC_hinge"/>
    <property type="match status" value="1"/>
</dbReference>
<dbReference type="GO" id="GO:0000280">
    <property type="term" value="P:nuclear division"/>
    <property type="evidence" value="ECO:0007669"/>
    <property type="project" value="UniProtKB-ARBA"/>
</dbReference>
<feature type="region of interest" description="Disordered" evidence="14">
    <location>
        <begin position="793"/>
        <end position="812"/>
    </location>
</feature>
<dbReference type="Pfam" id="PF02463">
    <property type="entry name" value="SMC_N"/>
    <property type="match status" value="1"/>
</dbReference>
<dbReference type="GO" id="GO:0051301">
    <property type="term" value="P:cell division"/>
    <property type="evidence" value="ECO:0007669"/>
    <property type="project" value="UniProtKB-KW"/>
</dbReference>
<dbReference type="InterPro" id="IPR036277">
    <property type="entry name" value="SMC_hinge_sf"/>
</dbReference>
<evidence type="ECO:0000256" key="1">
    <source>
        <dbReference type="ARBA" id="ARBA00004123"/>
    </source>
</evidence>
<dbReference type="GO" id="GO:0005524">
    <property type="term" value="F:ATP binding"/>
    <property type="evidence" value="ECO:0007669"/>
    <property type="project" value="UniProtKB-KW"/>
</dbReference>
<dbReference type="GO" id="GO:0000796">
    <property type="term" value="C:condensin complex"/>
    <property type="evidence" value="ECO:0007669"/>
    <property type="project" value="UniProtKB-ARBA"/>
</dbReference>
<dbReference type="Gene3D" id="1.20.1060.20">
    <property type="match status" value="1"/>
</dbReference>
<evidence type="ECO:0000256" key="12">
    <source>
        <dbReference type="PIRNR" id="PIRNR005719"/>
    </source>
</evidence>
<evidence type="ECO:0000256" key="7">
    <source>
        <dbReference type="ARBA" id="ARBA00023054"/>
    </source>
</evidence>
<dbReference type="CDD" id="cd03273">
    <property type="entry name" value="ABC_SMC2_euk"/>
    <property type="match status" value="1"/>
</dbReference>
<dbReference type="GO" id="GO:0000793">
    <property type="term" value="C:condensed chromosome"/>
    <property type="evidence" value="ECO:0007669"/>
    <property type="project" value="UniProtKB-ARBA"/>
</dbReference>
<dbReference type="FunFam" id="3.40.50.300:FF:000278">
    <property type="entry name" value="Structural maintenance of chromosomes 2"/>
    <property type="match status" value="1"/>
</dbReference>
<dbReference type="eggNOG" id="KOG0933">
    <property type="taxonomic scope" value="Eukaryota"/>
</dbReference>
<dbReference type="FunCoup" id="A0A067RUB1">
    <property type="interactions" value="1736"/>
</dbReference>
<dbReference type="Pfam" id="PF06470">
    <property type="entry name" value="SMC_hinge"/>
    <property type="match status" value="1"/>
</dbReference>
<proteinExistence type="inferred from homology"/>
<feature type="coiled-coil region" evidence="13">
    <location>
        <begin position="896"/>
        <end position="923"/>
    </location>
</feature>
<dbReference type="PIRSF" id="PIRSF005719">
    <property type="entry name" value="SMC"/>
    <property type="match status" value="1"/>
</dbReference>
<dbReference type="InterPro" id="IPR010935">
    <property type="entry name" value="SMC_hinge"/>
</dbReference>
<accession>A0A067RUB1</accession>
<dbReference type="SUPFAM" id="SSF52540">
    <property type="entry name" value="P-loop containing nucleoside triphosphate hydrolases"/>
    <property type="match status" value="1"/>
</dbReference>
<dbReference type="InterPro" id="IPR027120">
    <property type="entry name" value="Smc2_ABC"/>
</dbReference>
<dbReference type="InterPro" id="IPR024704">
    <property type="entry name" value="SMC"/>
</dbReference>
<keyword evidence="5" id="KW-0498">Mitosis</keyword>
<comment type="function">
    <text evidence="11">Central component of the condensin complex, a complex required for conversion of interphase chromatin into mitotic-like condense chromosomes. The condensin complex probably introduces positive supercoils into relaxed DNA in the presence of type I topoisomerases and converts nicked DNA into positive knotted forms in the presence of type II topoisomerases.</text>
</comment>
<evidence type="ECO:0000256" key="2">
    <source>
        <dbReference type="ARBA" id="ARBA00005231"/>
    </source>
</evidence>
<evidence type="ECO:0000256" key="13">
    <source>
        <dbReference type="SAM" id="Coils"/>
    </source>
</evidence>
<evidence type="ECO:0000256" key="5">
    <source>
        <dbReference type="ARBA" id="ARBA00022776"/>
    </source>
</evidence>
<evidence type="ECO:0000313" key="17">
    <source>
        <dbReference type="Proteomes" id="UP000027135"/>
    </source>
</evidence>
<dbReference type="FunFam" id="3.40.50.300:FF:000385">
    <property type="entry name" value="Structural maintenance of chromosomes 2"/>
    <property type="match status" value="1"/>
</dbReference>
<keyword evidence="6" id="KW-0067">ATP-binding</keyword>
<dbReference type="GO" id="GO:0031981">
    <property type="term" value="C:nuclear lumen"/>
    <property type="evidence" value="ECO:0007669"/>
    <property type="project" value="UniProtKB-ARBA"/>
</dbReference>
<dbReference type="PANTHER" id="PTHR43977">
    <property type="entry name" value="STRUCTURAL MAINTENANCE OF CHROMOSOMES PROTEIN 3"/>
    <property type="match status" value="1"/>
</dbReference>
<keyword evidence="10" id="KW-0131">Cell cycle</keyword>
<evidence type="ECO:0000256" key="6">
    <source>
        <dbReference type="ARBA" id="ARBA00022840"/>
    </source>
</evidence>
<dbReference type="OrthoDB" id="10255539at2759"/>
<comment type="subcellular location">
    <subcellularLocation>
        <location evidence="1 12">Nucleus</location>
    </subcellularLocation>
</comment>
<sequence>MYLKSMVLDGFKSYGNRTEINGFDRQFNAITGLNGSGKSNILDAICFVLGITNLVQVRAASLQELVYKGGQAGITKASVTLTFDNRDRNQSPFGYEHYEEITVTRQVVTGGKNKYLINGSNVQNNRVKDLFCSVQLNVNNPHFLIMQGRITKVLNMKPPEILAMIEEAAGTRMYECKKQQAQKTIEKKDAKLNELNAVVNEEISPKLQKLHEERSQYLEYQKMQRELEHLTRFYVAWQYCSAQETSGKAKEKLVEVQKKIQGTRQKIKDGEKETQNLDQQTVNLKEKKNLEGGSKLEALEMELKAKQKEDAEIIAALKGNHDSVVSEEKRKKHLEQSLHVDETSLSAKEAELQKVQGLFQKLKDADKADSEALVAAQQKFQAVSAGLVTDDGGGVSTLQDQLMAAKQEEAQAQTEVKQSQMQLQHCQKELTEKQHEMRQTATEYQKDKRNLENLEKERDSLENELHKIKYEDGHVEQLQDERRQLVSEIRTLKERVDTFEARYPHLNFQYRDPEHNFNRSAVKGLVCKLFKLKEKSAATALEIAGGGRLFNVIVDTETTAKKLLQRGQLQRRTTIIPLNKIVGHSLEASTIRLAQELVGKENVQPALSLIEYNAQIHPAMQWVFGQTFICKDMETAKKVTFHERIFKKSVTLDGDVFDPSGTLSGGARVKGTALLDQLEDVYKAQEELNSKEQRVAKIDNDIRNLTKIAERYRQLKQRLELMTHEVELVRRKLQQTVHHQHQEEVQALKTKIVELEDRLNHCKQVQKDNSKKAEELQNKLKNAKSIQEQALRDAENGMKMQKKKSEESRTQWKQREQEFETLNLEIKELKASIETGRAQIQAAQDALVQLTEQGVKLKEAVVESKATVQKLLSEVKTQKGTVGAINKEIHQIEQMKEKIIKDNGDSELEIKKLEHEVTKIQSESKDCCSKVSALENKYSWIKEEKQYFGNPGGSYDFTENDPHEAGKRISKLSEKTEKLGRNINTRAMSLLSKEEEQYADLMKKKKTVECDKAKIVAVMKELDQKKKEALRKAWEQVNKDFGSIFSTLLPGAQGCLQPPEGMDVLDGLEVKVGFGGIWKDSLGELSGGQRSLVALSLILAMLLFKPAPIYILDEVDAALDLSHTQNIGNMLKTHFKHSQFIIVSLKDGMFNNANVLFQTKFVDGMSTVSHTAQRN</sequence>
<dbReference type="Proteomes" id="UP000027135">
    <property type="component" value="Unassembled WGS sequence"/>
</dbReference>
<keyword evidence="3" id="KW-0132">Cell division</keyword>
<evidence type="ECO:0000256" key="9">
    <source>
        <dbReference type="ARBA" id="ARBA00023242"/>
    </source>
</evidence>
<evidence type="ECO:0000256" key="10">
    <source>
        <dbReference type="ARBA" id="ARBA00023306"/>
    </source>
</evidence>
<dbReference type="InParanoid" id="A0A067RUB1"/>
<evidence type="ECO:0000259" key="15">
    <source>
        <dbReference type="SMART" id="SM00968"/>
    </source>
</evidence>
<name>A0A067RUB1_ZOONE</name>
<protein>
    <recommendedName>
        <fullName evidence="12">Structural maintenance of chromosomes protein</fullName>
    </recommendedName>
</protein>
<evidence type="ECO:0000256" key="11">
    <source>
        <dbReference type="ARBA" id="ARBA00058936"/>
    </source>
</evidence>
<keyword evidence="4" id="KW-0547">Nucleotide-binding</keyword>
<feature type="coiled-coil region" evidence="13">
    <location>
        <begin position="253"/>
        <end position="316"/>
    </location>
</feature>